<dbReference type="AlphaFoldDB" id="A0A371DKQ0"/>
<dbReference type="Gene3D" id="3.30.1460.50">
    <property type="match status" value="1"/>
</dbReference>
<dbReference type="OrthoDB" id="4089664at2759"/>
<evidence type="ECO:0000313" key="9">
    <source>
        <dbReference type="Proteomes" id="UP000256964"/>
    </source>
</evidence>
<dbReference type="EMBL" id="KZ857388">
    <property type="protein sequence ID" value="RDX53108.1"/>
    <property type="molecule type" value="Genomic_DNA"/>
</dbReference>
<evidence type="ECO:0000256" key="2">
    <source>
        <dbReference type="ARBA" id="ARBA00021099"/>
    </source>
</evidence>
<accession>A0A371DKQ0</accession>
<dbReference type="GO" id="GO:0000045">
    <property type="term" value="P:autophagosome assembly"/>
    <property type="evidence" value="ECO:0007669"/>
    <property type="project" value="TreeGrafter"/>
</dbReference>
<dbReference type="GO" id="GO:0061651">
    <property type="term" value="F:Atg12 conjugating enzyme activity"/>
    <property type="evidence" value="ECO:0007669"/>
    <property type="project" value="TreeGrafter"/>
</dbReference>
<dbReference type="Pfam" id="PF03987">
    <property type="entry name" value="Autophagy_act_C"/>
    <property type="match status" value="1"/>
</dbReference>
<keyword evidence="5" id="KW-0653">Protein transport</keyword>
<keyword evidence="6" id="KW-0072">Autophagy</keyword>
<name>A0A371DKQ0_9APHY</name>
<dbReference type="InterPro" id="IPR007135">
    <property type="entry name" value="Atg3/Atg10"/>
</dbReference>
<comment type="similarity">
    <text evidence="1">Belongs to the ATG10 family.</text>
</comment>
<evidence type="ECO:0000256" key="5">
    <source>
        <dbReference type="ARBA" id="ARBA00022927"/>
    </source>
</evidence>
<organism evidence="8 9">
    <name type="scientific">Lentinus brumalis</name>
    <dbReference type="NCBI Taxonomy" id="2498619"/>
    <lineage>
        <taxon>Eukaryota</taxon>
        <taxon>Fungi</taxon>
        <taxon>Dikarya</taxon>
        <taxon>Basidiomycota</taxon>
        <taxon>Agaricomycotina</taxon>
        <taxon>Agaricomycetes</taxon>
        <taxon>Polyporales</taxon>
        <taxon>Polyporaceae</taxon>
        <taxon>Lentinus</taxon>
    </lineage>
</organism>
<reference evidence="8 9" key="1">
    <citation type="journal article" date="2018" name="Biotechnol. Biofuels">
        <title>Integrative visual omics of the white-rot fungus Polyporus brumalis exposes the biotechnological potential of its oxidative enzymes for delignifying raw plant biomass.</title>
        <authorList>
            <person name="Miyauchi S."/>
            <person name="Rancon A."/>
            <person name="Drula E."/>
            <person name="Hage H."/>
            <person name="Chaduli D."/>
            <person name="Favel A."/>
            <person name="Grisel S."/>
            <person name="Henrissat B."/>
            <person name="Herpoel-Gimbert I."/>
            <person name="Ruiz-Duenas F.J."/>
            <person name="Chevret D."/>
            <person name="Hainaut M."/>
            <person name="Lin J."/>
            <person name="Wang M."/>
            <person name="Pangilinan J."/>
            <person name="Lipzen A."/>
            <person name="Lesage-Meessen L."/>
            <person name="Navarro D."/>
            <person name="Riley R."/>
            <person name="Grigoriev I.V."/>
            <person name="Zhou S."/>
            <person name="Raouche S."/>
            <person name="Rosso M.N."/>
        </authorList>
    </citation>
    <scope>NUCLEOTIDE SEQUENCE [LARGE SCALE GENOMIC DNA]</scope>
    <source>
        <strain evidence="8 9">BRFM 1820</strain>
    </source>
</reference>
<dbReference type="GO" id="GO:0005829">
    <property type="term" value="C:cytosol"/>
    <property type="evidence" value="ECO:0007669"/>
    <property type="project" value="TreeGrafter"/>
</dbReference>
<evidence type="ECO:0000256" key="3">
    <source>
        <dbReference type="ARBA" id="ARBA00022679"/>
    </source>
</evidence>
<proteinExistence type="inferred from homology"/>
<evidence type="ECO:0000256" key="4">
    <source>
        <dbReference type="ARBA" id="ARBA00022786"/>
    </source>
</evidence>
<evidence type="ECO:0000313" key="8">
    <source>
        <dbReference type="EMBL" id="RDX53108.1"/>
    </source>
</evidence>
<evidence type="ECO:0000256" key="7">
    <source>
        <dbReference type="ARBA" id="ARBA00029833"/>
    </source>
</evidence>
<dbReference type="GO" id="GO:0032446">
    <property type="term" value="P:protein modification by small protein conjugation"/>
    <property type="evidence" value="ECO:0007669"/>
    <property type="project" value="TreeGrafter"/>
</dbReference>
<keyword evidence="3" id="KW-0808">Transferase</keyword>
<dbReference type="GO" id="GO:0015031">
    <property type="term" value="P:protein transport"/>
    <property type="evidence" value="ECO:0007669"/>
    <property type="project" value="UniProtKB-KW"/>
</dbReference>
<evidence type="ECO:0000256" key="6">
    <source>
        <dbReference type="ARBA" id="ARBA00023006"/>
    </source>
</evidence>
<gene>
    <name evidence="8" type="ORF">OH76DRAFT_1494773</name>
</gene>
<keyword evidence="5" id="KW-0813">Transport</keyword>
<dbReference type="GO" id="GO:0000422">
    <property type="term" value="P:autophagy of mitochondrion"/>
    <property type="evidence" value="ECO:0007669"/>
    <property type="project" value="TreeGrafter"/>
</dbReference>
<keyword evidence="9" id="KW-1185">Reference proteome</keyword>
<dbReference type="Proteomes" id="UP000256964">
    <property type="component" value="Unassembled WGS sequence"/>
</dbReference>
<dbReference type="PANTHER" id="PTHR14957">
    <property type="entry name" value="UBIQUITIN-LIKE-CONJUGATING ENZYME ATG10"/>
    <property type="match status" value="1"/>
</dbReference>
<protein>
    <recommendedName>
        <fullName evidence="2">Ubiquitin-like-conjugating enzyme ATG10</fullName>
    </recommendedName>
    <alternativeName>
        <fullName evidence="7">Autophagy-related protein 10</fullName>
    </alternativeName>
</protein>
<evidence type="ECO:0000256" key="1">
    <source>
        <dbReference type="ARBA" id="ARBA00005696"/>
    </source>
</evidence>
<dbReference type="STRING" id="139420.A0A371DKQ0"/>
<sequence length="212" mass="23561">MLTRSDFDQACKAYVDAHRNARASGVKDYPAGWIWTEHPYVLNLGYLSRTRHLSGTPHPRTDVGEADDFNHPSVEEDDAVWHSTEESLTCNQYVVYSATFGVPAFYFTLHDRSGSPLALEQVVQSALFRPNTLPSPDGNTFAVTLPHSAFSLLSQGDHPTLGTPSWYLHPCNTAEVVGEIMAEVEEGRTNLLRCMEAWFMVLGNIVDLFAGE</sequence>
<keyword evidence="4" id="KW-0833">Ubl conjugation pathway</keyword>
<dbReference type="PANTHER" id="PTHR14957:SF1">
    <property type="entry name" value="UBIQUITIN-LIKE-CONJUGATING ENZYME ATG10"/>
    <property type="match status" value="1"/>
</dbReference>